<evidence type="ECO:0000259" key="2">
    <source>
        <dbReference type="Pfam" id="PF03109"/>
    </source>
</evidence>
<dbReference type="InterPro" id="IPR004147">
    <property type="entry name" value="ABC1_dom"/>
</dbReference>
<comment type="similarity">
    <text evidence="1">Belongs to the protein kinase superfamily. ADCK protein kinase family.</text>
</comment>
<reference evidence="3 4" key="1">
    <citation type="submission" date="2018-09" db="EMBL/GenBank/DDBJ databases">
        <title>Metagenome Assembled Genomes from an Advanced Water Purification Facility.</title>
        <authorList>
            <person name="Stamps B.W."/>
            <person name="Spear J.R."/>
        </authorList>
    </citation>
    <scope>NUCLEOTIDE SEQUENCE [LARGE SCALE GENOMIC DNA]</scope>
    <source>
        <strain evidence="3">Bin_27_1</strain>
    </source>
</reference>
<sequence length="506" mass="53761">MDPDLGTELFESLGLDALLPESLSAWRPLLLEGMAFFLDRLPEARFGAIVAEQLALAASVSAAARATALLARCPTLHKLGQVVARQPGLDAELRRHLQALESLPASTDDGALHARIRAELGAGHGLHLADRALAEGSVAVVLPFSWRQDGRSHEGVFKALKPGIGERLAEELAILPALGDFLERRGAEFGLPAIDYRSHLAAASRLLVQEIRLDREQANLRAASALLAADTDVFVPALLPWCTPALTAMERIDGPKLADAALSAHESRRLGRALVGGLLARPFWSCGEDAPFHGDLHGGNLLLAPDGRVAVLDWSLTARLSKAEREALVEVALAALALDASRIMAGLAGLGLRDTRAAPIGATVEHALDTLVRSGRPLGFDWLVGLLDALALQGAGGFGEQLAVFRKSWLSLAGVLGDLGAGHDTDLPLLDLGLRHFAAEWPARLLAPADSRAFSTHVSTADLLRAAADTWPAGLRYWLRLLGFAGAENRDARRADGKPTRLPQGL</sequence>
<gene>
    <name evidence="3" type="ORF">E6Q80_20545</name>
</gene>
<proteinExistence type="inferred from homology"/>
<name>A0A5C7S7W4_THASP</name>
<dbReference type="InterPro" id="IPR011009">
    <property type="entry name" value="Kinase-like_dom_sf"/>
</dbReference>
<evidence type="ECO:0000313" key="4">
    <source>
        <dbReference type="Proteomes" id="UP000321192"/>
    </source>
</evidence>
<dbReference type="PANTHER" id="PTHR10566:SF113">
    <property type="entry name" value="PROTEIN ACTIVITY OF BC1 COMPLEX KINASE 7, CHLOROPLASTIC"/>
    <property type="match status" value="1"/>
</dbReference>
<dbReference type="RefSeq" id="WP_276661804.1">
    <property type="nucleotide sequence ID" value="NZ_SSFD01000350.1"/>
</dbReference>
<dbReference type="Pfam" id="PF03109">
    <property type="entry name" value="ABC1"/>
    <property type="match status" value="1"/>
</dbReference>
<feature type="domain" description="ABC1 atypical kinase-like" evidence="2">
    <location>
        <begin position="131"/>
        <end position="344"/>
    </location>
</feature>
<dbReference type="EMBL" id="SSFD01000350">
    <property type="protein sequence ID" value="TXH79462.1"/>
    <property type="molecule type" value="Genomic_DNA"/>
</dbReference>
<dbReference type="SUPFAM" id="SSF56112">
    <property type="entry name" value="Protein kinase-like (PK-like)"/>
    <property type="match status" value="1"/>
</dbReference>
<protein>
    <recommendedName>
        <fullName evidence="2">ABC1 atypical kinase-like domain-containing protein</fullName>
    </recommendedName>
</protein>
<comment type="caution">
    <text evidence="3">The sequence shown here is derived from an EMBL/GenBank/DDBJ whole genome shotgun (WGS) entry which is preliminary data.</text>
</comment>
<dbReference type="AlphaFoldDB" id="A0A5C7S7W4"/>
<evidence type="ECO:0000256" key="1">
    <source>
        <dbReference type="ARBA" id="ARBA00009670"/>
    </source>
</evidence>
<evidence type="ECO:0000313" key="3">
    <source>
        <dbReference type="EMBL" id="TXH79462.1"/>
    </source>
</evidence>
<dbReference type="InterPro" id="IPR050154">
    <property type="entry name" value="UbiB_kinase"/>
</dbReference>
<dbReference type="Proteomes" id="UP000321192">
    <property type="component" value="Unassembled WGS sequence"/>
</dbReference>
<accession>A0A5C7S7W4</accession>
<dbReference type="PANTHER" id="PTHR10566">
    <property type="entry name" value="CHAPERONE-ACTIVITY OF BC1 COMPLEX CABC1 -RELATED"/>
    <property type="match status" value="1"/>
</dbReference>
<organism evidence="3 4">
    <name type="scientific">Thauera aminoaromatica</name>
    <dbReference type="NCBI Taxonomy" id="164330"/>
    <lineage>
        <taxon>Bacteria</taxon>
        <taxon>Pseudomonadati</taxon>
        <taxon>Pseudomonadota</taxon>
        <taxon>Betaproteobacteria</taxon>
        <taxon>Rhodocyclales</taxon>
        <taxon>Zoogloeaceae</taxon>
        <taxon>Thauera</taxon>
    </lineage>
</organism>